<dbReference type="AlphaFoldDB" id="A0A3M7SZF4"/>
<accession>A0A3M7SZF4</accession>
<protein>
    <submittedName>
        <fullName evidence="1">Uncharacterized protein</fullName>
    </submittedName>
</protein>
<evidence type="ECO:0000313" key="1">
    <source>
        <dbReference type="EMBL" id="RNA41132.1"/>
    </source>
</evidence>
<comment type="caution">
    <text evidence="1">The sequence shown here is derived from an EMBL/GenBank/DDBJ whole genome shotgun (WGS) entry which is preliminary data.</text>
</comment>
<sequence length="59" mass="7214">MDHDIFSNLNIYITNWKFYHDILRREDFNKLTSKLRLKCEASMLCTYFVFDLKFISICV</sequence>
<name>A0A3M7SZF4_BRAPC</name>
<reference evidence="1 2" key="1">
    <citation type="journal article" date="2018" name="Sci. Rep.">
        <title>Genomic signatures of local adaptation to the degree of environmental predictability in rotifers.</title>
        <authorList>
            <person name="Franch-Gras L."/>
            <person name="Hahn C."/>
            <person name="Garcia-Roger E.M."/>
            <person name="Carmona M.J."/>
            <person name="Serra M."/>
            <person name="Gomez A."/>
        </authorList>
    </citation>
    <scope>NUCLEOTIDE SEQUENCE [LARGE SCALE GENOMIC DNA]</scope>
    <source>
        <strain evidence="1">HYR1</strain>
    </source>
</reference>
<dbReference type="Proteomes" id="UP000276133">
    <property type="component" value="Unassembled WGS sequence"/>
</dbReference>
<evidence type="ECO:0000313" key="2">
    <source>
        <dbReference type="Proteomes" id="UP000276133"/>
    </source>
</evidence>
<dbReference type="EMBL" id="REGN01000555">
    <property type="protein sequence ID" value="RNA41132.1"/>
    <property type="molecule type" value="Genomic_DNA"/>
</dbReference>
<keyword evidence="2" id="KW-1185">Reference proteome</keyword>
<proteinExistence type="predicted"/>
<organism evidence="1 2">
    <name type="scientific">Brachionus plicatilis</name>
    <name type="common">Marine rotifer</name>
    <name type="synonym">Brachionus muelleri</name>
    <dbReference type="NCBI Taxonomy" id="10195"/>
    <lineage>
        <taxon>Eukaryota</taxon>
        <taxon>Metazoa</taxon>
        <taxon>Spiralia</taxon>
        <taxon>Gnathifera</taxon>
        <taxon>Rotifera</taxon>
        <taxon>Eurotatoria</taxon>
        <taxon>Monogononta</taxon>
        <taxon>Pseudotrocha</taxon>
        <taxon>Ploima</taxon>
        <taxon>Brachionidae</taxon>
        <taxon>Brachionus</taxon>
    </lineage>
</organism>
<gene>
    <name evidence="1" type="ORF">BpHYR1_007683</name>
</gene>